<dbReference type="EMBL" id="FPBD01000013">
    <property type="protein sequence ID" value="SFU16797.1"/>
    <property type="molecule type" value="Genomic_DNA"/>
</dbReference>
<feature type="transmembrane region" description="Helical" evidence="1">
    <location>
        <begin position="475"/>
        <end position="496"/>
    </location>
</feature>
<keyword evidence="1" id="KW-1133">Transmembrane helix</keyword>
<dbReference type="Proteomes" id="UP000183371">
    <property type="component" value="Unassembled WGS sequence"/>
</dbReference>
<keyword evidence="1" id="KW-0472">Membrane</keyword>
<name>A0A1I7DYN3_9HYPH</name>
<evidence type="ECO:0000256" key="1">
    <source>
        <dbReference type="SAM" id="Phobius"/>
    </source>
</evidence>
<evidence type="ECO:0000313" key="2">
    <source>
        <dbReference type="EMBL" id="SFU16797.1"/>
    </source>
</evidence>
<keyword evidence="1" id="KW-0812">Transmembrane</keyword>
<feature type="transmembrane region" description="Helical" evidence="1">
    <location>
        <begin position="517"/>
        <end position="538"/>
    </location>
</feature>
<reference evidence="3" key="1">
    <citation type="submission" date="2016-10" db="EMBL/GenBank/DDBJ databases">
        <authorList>
            <person name="Varghese N."/>
            <person name="Submissions S."/>
        </authorList>
    </citation>
    <scope>NUCLEOTIDE SEQUENCE [LARGE SCALE GENOMIC DNA]</scope>
    <source>
        <strain evidence="3">DSM 17465</strain>
    </source>
</reference>
<organism evidence="2 3">
    <name type="scientific">Pseudovibrio denitrificans</name>
    <dbReference type="NCBI Taxonomy" id="258256"/>
    <lineage>
        <taxon>Bacteria</taxon>
        <taxon>Pseudomonadati</taxon>
        <taxon>Pseudomonadota</taxon>
        <taxon>Alphaproteobacteria</taxon>
        <taxon>Hyphomicrobiales</taxon>
        <taxon>Stappiaceae</taxon>
        <taxon>Pseudovibrio</taxon>
    </lineage>
</organism>
<evidence type="ECO:0000313" key="3">
    <source>
        <dbReference type="Proteomes" id="UP000183371"/>
    </source>
</evidence>
<proteinExistence type="predicted"/>
<dbReference type="RefSeq" id="WP_083417522.1">
    <property type="nucleotide sequence ID" value="NZ_FPBD01000013.1"/>
</dbReference>
<sequence>MFKRFYLDLNLGMNLSSLHDRKVYLQITGEKFETKIITEDTAKNCTNTIAKTVLNHNPAALSHFCDVPSNIISKRNVTEIQIVGEPEEGANGLPPLYGMHSYIPEQVRRNLVKRGYKRMRKTGTSVHELATQTHPKLKAYFDIGIIPKAVSLENVATHVVETDLLISPYDTAVSLLSKHPELASSKAYTAGVAQEHIVGIDDPQQQQRVLDLATSISKQGPATKTGGWAVIRQAVETDADGQEQPMFADYTLKDDQGGVVFTEGEAMMYYDLSADTESYASSPVSHAVASGRNDTRLEGQTWAQPQGIAANQTNFSRKETKELNALARTQKMGPDAADRAKLFTVSEKTPNHGLAVFPDSVKYNPDENLFSMEVRNEYLRQLGSYVEFYSDTQMEQPIESPEINGQWPFYFPDGLRQLFETNTERAIGTVPAINTIMGIPMPTDPTNLEVPWPKEAQAARLMFGGLGTSNWISPVVWPGVILTGMFNIGLPIAFMIAGAALTNTQWYKDFVSSRDNVMAVIGVAFPIVGAGVATGAALGNTKKVLFSFANTFIGMLAKKGFEKLASYVMKKVAASAIKNALPIVGFAFRLASIAMSGAQLAVTIGEILSTPAVLEVDVLRQMELDFTLHPDPEHGEPGRPETAIWPLVGEQVQVTVTYVNGTSYVQNQTLPKTSTNDPLIFRFKPIGWGGKFTVTANVYSRNGWLCGKYVSKELDAEPDSKTPGVKAISGTIKEQLVPLTGDTQYYYKQSLEFDGSKHLWAAGKVSTATLSDLNCSNADHYLCELVSMTVNQKAYQAGYVFRASGQGIPNENSKGKPDNGQIYAIQNISLLSTETLNERLKFSEEGFLVKPGIAYDTFGVGPSADKISPLNFILDSRGGTYRLRHVDLMNFKHDFGLTKPQRKSWGQFLIPDIDELAIHPSGLAIAISYQASKMQILQLPPEPLPDGQEPQAQIVSGYGVLQGLMRGPIAAKVSVDGAIYILESIGRRIQAFDTKGNPVPTFQGASLFTMEGPGFAASLNDEKFSPEIRDVFMSKGVGHLFDFRDPSFAAILNQGKLTMDVVNTMAAHGIYLSFNEDANGIIPEGSTTVTVDEPDVMWTLHDPQKNFTYEIKTINGQTDEFSVSDLLSNVTVDAIGRDTRWVVNDLAGTQSFLLLGVPDTPLIKVYEYLSYFDLKGDDSTRYVDFALEAKGYIYVLSYQNDGGARVPHTAYSLDIHKPNGEFLVRTPDPKLHADPEKMEFVAAARLVLDPFRNVFTLDYSSFQGPNGRTEPGVSTWIPTTPLFDDEPAKMLLFETKDIPGLVHLFKKHGVTISPDSTVEIVNPDGDFLLHSGGDTYNAIISLDTSGAQRLFVYDIIA</sequence>
<gene>
    <name evidence="2" type="ORF">SAMN05444141_11333</name>
</gene>
<protein>
    <submittedName>
        <fullName evidence="2">Uncharacterized protein</fullName>
    </submittedName>
</protein>
<keyword evidence="3" id="KW-1185">Reference proteome</keyword>
<accession>A0A1I7DYN3</accession>